<dbReference type="EMBL" id="GBRH01276128">
    <property type="protein sequence ID" value="JAD21767.1"/>
    <property type="molecule type" value="Transcribed_RNA"/>
</dbReference>
<name>A0A0A8YF12_ARUDO</name>
<protein>
    <submittedName>
        <fullName evidence="1">Uncharacterized protein</fullName>
    </submittedName>
</protein>
<accession>A0A0A8YF12</accession>
<reference evidence="1" key="1">
    <citation type="submission" date="2014-09" db="EMBL/GenBank/DDBJ databases">
        <authorList>
            <person name="Magalhaes I.L.F."/>
            <person name="Oliveira U."/>
            <person name="Santos F.R."/>
            <person name="Vidigal T.H.D.A."/>
            <person name="Brescovit A.D."/>
            <person name="Santos A.J."/>
        </authorList>
    </citation>
    <scope>NUCLEOTIDE SEQUENCE</scope>
    <source>
        <tissue evidence="1">Shoot tissue taken approximately 20 cm above the soil surface</tissue>
    </source>
</reference>
<proteinExistence type="predicted"/>
<evidence type="ECO:0000313" key="1">
    <source>
        <dbReference type="EMBL" id="JAD21767.1"/>
    </source>
</evidence>
<sequence length="23" mass="2713">MCLVQSDLTMQNNLKHLKTIPER</sequence>
<reference evidence="1" key="2">
    <citation type="journal article" date="2015" name="Data Brief">
        <title>Shoot transcriptome of the giant reed, Arundo donax.</title>
        <authorList>
            <person name="Barrero R.A."/>
            <person name="Guerrero F.D."/>
            <person name="Moolhuijzen P."/>
            <person name="Goolsby J.A."/>
            <person name="Tidwell J."/>
            <person name="Bellgard S.E."/>
            <person name="Bellgard M.I."/>
        </authorList>
    </citation>
    <scope>NUCLEOTIDE SEQUENCE</scope>
    <source>
        <tissue evidence="1">Shoot tissue taken approximately 20 cm above the soil surface</tissue>
    </source>
</reference>
<organism evidence="1">
    <name type="scientific">Arundo donax</name>
    <name type="common">Giant reed</name>
    <name type="synonym">Donax arundinaceus</name>
    <dbReference type="NCBI Taxonomy" id="35708"/>
    <lineage>
        <taxon>Eukaryota</taxon>
        <taxon>Viridiplantae</taxon>
        <taxon>Streptophyta</taxon>
        <taxon>Embryophyta</taxon>
        <taxon>Tracheophyta</taxon>
        <taxon>Spermatophyta</taxon>
        <taxon>Magnoliopsida</taxon>
        <taxon>Liliopsida</taxon>
        <taxon>Poales</taxon>
        <taxon>Poaceae</taxon>
        <taxon>PACMAD clade</taxon>
        <taxon>Arundinoideae</taxon>
        <taxon>Arundineae</taxon>
        <taxon>Arundo</taxon>
    </lineage>
</organism>
<dbReference type="AlphaFoldDB" id="A0A0A8YF12"/>